<dbReference type="GO" id="GO:0008765">
    <property type="term" value="F:UDP-N-acetylmuramoylalanyl-D-glutamate-2,6-diaminopimelate ligase activity"/>
    <property type="evidence" value="ECO:0007669"/>
    <property type="project" value="UniProtKB-EC"/>
</dbReference>
<dbReference type="GO" id="GO:0009252">
    <property type="term" value="P:peptidoglycan biosynthetic process"/>
    <property type="evidence" value="ECO:0007669"/>
    <property type="project" value="UniProtKB-UniPathway"/>
</dbReference>
<feature type="domain" description="Mur ligase C-terminal" evidence="3">
    <location>
        <begin position="283"/>
        <end position="404"/>
    </location>
</feature>
<evidence type="ECO:0000313" key="5">
    <source>
        <dbReference type="EMBL" id="CAA6814460.1"/>
    </source>
</evidence>
<dbReference type="SUPFAM" id="SSF53244">
    <property type="entry name" value="MurD-like peptide ligases, peptide-binding domain"/>
    <property type="match status" value="1"/>
</dbReference>
<dbReference type="GO" id="GO:0008360">
    <property type="term" value="P:regulation of cell shape"/>
    <property type="evidence" value="ECO:0007669"/>
    <property type="project" value="UniProtKB-KW"/>
</dbReference>
<dbReference type="GO" id="GO:0071555">
    <property type="term" value="P:cell wall organization"/>
    <property type="evidence" value="ECO:0007669"/>
    <property type="project" value="UniProtKB-KW"/>
</dbReference>
<dbReference type="EC" id="6.3.2.13" evidence="5"/>
<feature type="domain" description="Mur ligase central" evidence="4">
    <location>
        <begin position="66"/>
        <end position="259"/>
    </location>
</feature>
<keyword evidence="2" id="KW-0133">Cell shape</keyword>
<dbReference type="Pfam" id="PF08245">
    <property type="entry name" value="Mur_ligase_M"/>
    <property type="match status" value="1"/>
</dbReference>
<comment type="subcellular location">
    <subcellularLocation>
        <location evidence="2">Cytoplasm</location>
    </subcellularLocation>
</comment>
<comment type="pathway">
    <text evidence="2">Cell wall biogenesis; peptidoglycan biosynthesis.</text>
</comment>
<keyword evidence="2" id="KW-0132">Cell division</keyword>
<dbReference type="SUPFAM" id="SSF53623">
    <property type="entry name" value="MurD-like peptide ligases, catalytic domain"/>
    <property type="match status" value="1"/>
</dbReference>
<evidence type="ECO:0000259" key="4">
    <source>
        <dbReference type="Pfam" id="PF08245"/>
    </source>
</evidence>
<dbReference type="InterPro" id="IPR005761">
    <property type="entry name" value="UDP-N-AcMur-Glu-dNH2Pim_ligase"/>
</dbReference>
<dbReference type="InterPro" id="IPR004101">
    <property type="entry name" value="Mur_ligase_C"/>
</dbReference>
<evidence type="ECO:0000256" key="2">
    <source>
        <dbReference type="RuleBase" id="RU004135"/>
    </source>
</evidence>
<dbReference type="InterPro" id="IPR036615">
    <property type="entry name" value="Mur_ligase_C_dom_sf"/>
</dbReference>
<dbReference type="Gene3D" id="3.90.190.20">
    <property type="entry name" value="Mur ligase, C-terminal domain"/>
    <property type="match status" value="1"/>
</dbReference>
<comment type="similarity">
    <text evidence="1">Belongs to the MurCDEF family. MurE subfamily.</text>
</comment>
<keyword evidence="2" id="KW-0573">Peptidoglycan synthesis</keyword>
<keyword evidence="2" id="KW-0961">Cell wall biogenesis/degradation</keyword>
<gene>
    <name evidence="5" type="ORF">HELGO_WM3689</name>
</gene>
<dbReference type="NCBIfam" id="TIGR01085">
    <property type="entry name" value="murE"/>
    <property type="match status" value="1"/>
</dbReference>
<evidence type="ECO:0000259" key="3">
    <source>
        <dbReference type="Pfam" id="PF02875"/>
    </source>
</evidence>
<dbReference type="AlphaFoldDB" id="A0A6S6SV37"/>
<organism evidence="5">
    <name type="scientific">uncultured Sulfurovum sp</name>
    <dbReference type="NCBI Taxonomy" id="269237"/>
    <lineage>
        <taxon>Bacteria</taxon>
        <taxon>Pseudomonadati</taxon>
        <taxon>Campylobacterota</taxon>
        <taxon>Epsilonproteobacteria</taxon>
        <taxon>Campylobacterales</taxon>
        <taxon>Sulfurovaceae</taxon>
        <taxon>Sulfurovum</taxon>
        <taxon>environmental samples</taxon>
    </lineage>
</organism>
<evidence type="ECO:0000256" key="1">
    <source>
        <dbReference type="ARBA" id="ARBA00005898"/>
    </source>
</evidence>
<name>A0A6S6SV37_9BACT</name>
<accession>A0A6S6SV37</accession>
<dbReference type="GO" id="GO:0005524">
    <property type="term" value="F:ATP binding"/>
    <property type="evidence" value="ECO:0007669"/>
    <property type="project" value="InterPro"/>
</dbReference>
<keyword evidence="2" id="KW-0131">Cell cycle</keyword>
<dbReference type="InterPro" id="IPR013221">
    <property type="entry name" value="Mur_ligase_cen"/>
</dbReference>
<keyword evidence="5" id="KW-0436">Ligase</keyword>
<proteinExistence type="inferred from homology"/>
<dbReference type="GO" id="GO:0051301">
    <property type="term" value="P:cell division"/>
    <property type="evidence" value="ECO:0007669"/>
    <property type="project" value="UniProtKB-KW"/>
</dbReference>
<dbReference type="Gene3D" id="3.40.1190.10">
    <property type="entry name" value="Mur-like, catalytic domain"/>
    <property type="match status" value="1"/>
</dbReference>
<dbReference type="EMBL" id="CACVAS010000066">
    <property type="protein sequence ID" value="CAA6814460.1"/>
    <property type="molecule type" value="Genomic_DNA"/>
</dbReference>
<dbReference type="NCBIfam" id="NF001126">
    <property type="entry name" value="PRK00139.1-4"/>
    <property type="match status" value="1"/>
</dbReference>
<sequence>MVLNFNVKHGYTKITDDTSNLDSETLFLLTEQNKNYYERLEHRPENITPLELIALWDIYTMKVVGVTGTNGKTTVTAAIYSFLLDLDEKPALQGTRGLFAEEKRIEEKSMTTPSILETLHNMKQTFDLGCNYFIMEVSSHAIDQKRIEGLTFALKVHTNVTSDHLDYHGTVEEYRRVKSLFFADETPKLLNKDDIKNITYNPVGAQSYGVDEPATFKVQAFSLLHGITAGIRHLRDEDTFHSPMVGLFNLFNLMAAIGSVQMLTGRPISQICEVVEHFAGVSGRMEVVSQKPLVIVDFAHTDDGMHAVLESMKDRDISVVFGAGGNRDKEKRPRMGAVAGRYANKIYVTSDNPRDEVPEYILEEILIGLHGKEGVTACPDRKLAIKLALDALEENEVLLILGKGDEDYQEIKGVKHPFDDRAVVRELLTCDEHGKK</sequence>
<protein>
    <submittedName>
        <fullName evidence="5">UDP-N-acetylmuramoylalanyl-D-glutamate--2,6-diami nopimelate ligase (EC)</fullName>
        <ecNumber evidence="5">6.3.2.13</ecNumber>
    </submittedName>
</protein>
<dbReference type="InterPro" id="IPR036565">
    <property type="entry name" value="Mur-like_cat_sf"/>
</dbReference>
<dbReference type="Pfam" id="PF02875">
    <property type="entry name" value="Mur_ligase_C"/>
    <property type="match status" value="1"/>
</dbReference>
<dbReference type="UniPathway" id="UPA00219"/>
<dbReference type="PANTHER" id="PTHR23135:SF4">
    <property type="entry name" value="UDP-N-ACETYLMURAMOYL-L-ALANYL-D-GLUTAMATE--2,6-DIAMINOPIMELATE LIGASE MURE HOMOLOG, CHLOROPLASTIC"/>
    <property type="match status" value="1"/>
</dbReference>
<dbReference type="PANTHER" id="PTHR23135">
    <property type="entry name" value="MUR LIGASE FAMILY MEMBER"/>
    <property type="match status" value="1"/>
</dbReference>
<dbReference type="GO" id="GO:0005737">
    <property type="term" value="C:cytoplasm"/>
    <property type="evidence" value="ECO:0007669"/>
    <property type="project" value="UniProtKB-SubCell"/>
</dbReference>
<reference evidence="5" key="1">
    <citation type="submission" date="2020-01" db="EMBL/GenBank/DDBJ databases">
        <authorList>
            <person name="Meier V. D."/>
            <person name="Meier V D."/>
        </authorList>
    </citation>
    <scope>NUCLEOTIDE SEQUENCE</scope>
    <source>
        <strain evidence="5">HLG_WM_MAG_01</strain>
    </source>
</reference>